<dbReference type="NCBIfam" id="TIGR02894">
    <property type="entry name" value="DNA_bind_RsfA"/>
    <property type="match status" value="1"/>
</dbReference>
<evidence type="ECO:0000313" key="4">
    <source>
        <dbReference type="Proteomes" id="UP000095209"/>
    </source>
</evidence>
<gene>
    <name evidence="3" type="ORF">BFG57_12660</name>
</gene>
<organism evidence="3 4">
    <name type="scientific">Bacillus solimangrovi</name>
    <dbReference type="NCBI Taxonomy" id="1305675"/>
    <lineage>
        <taxon>Bacteria</taxon>
        <taxon>Bacillati</taxon>
        <taxon>Bacillota</taxon>
        <taxon>Bacilli</taxon>
        <taxon>Bacillales</taxon>
        <taxon>Bacillaceae</taxon>
        <taxon>Bacillus</taxon>
    </lineage>
</organism>
<dbReference type="Proteomes" id="UP000095209">
    <property type="component" value="Unassembled WGS sequence"/>
</dbReference>
<feature type="domain" description="Myb-like" evidence="2">
    <location>
        <begin position="1"/>
        <end position="56"/>
    </location>
</feature>
<dbReference type="AlphaFoldDB" id="A0A1E5LGP2"/>
<sequence length="208" mass="24461">MKSRQDAWSERDDKLLAETVLRHIREGSTQLNAFDEVGDKLNRTSAACGFRWNAIVRAKHTTDIARSKKERKQRMRALKLKTKPLYTPPETVIDYHEIDRKTELNVSIDDVIGFLQELKNGQTEHDEELQHEIETMKQQNALLSKQTEELENEIHKKEESFETIERDYEALVKIMNRARKMVMFEDDDLKANTFQMDRNGNLERVANK</sequence>
<protein>
    <recommendedName>
        <fullName evidence="2">Myb-like domain-containing protein</fullName>
    </recommendedName>
</protein>
<keyword evidence="1" id="KW-0175">Coiled coil</keyword>
<dbReference type="STRING" id="1305675.BFG57_12660"/>
<keyword evidence="4" id="KW-1185">Reference proteome</keyword>
<name>A0A1E5LGP2_9BACI</name>
<dbReference type="PANTHER" id="PTHR41302">
    <property type="entry name" value="PRESPORE-SPECIFIC TRANSCRIPTIONAL REGULATOR RSFA-RELATED"/>
    <property type="match status" value="1"/>
</dbReference>
<dbReference type="EMBL" id="MJEH01000014">
    <property type="protein sequence ID" value="OEH93247.1"/>
    <property type="molecule type" value="Genomic_DNA"/>
</dbReference>
<proteinExistence type="predicted"/>
<dbReference type="OrthoDB" id="2845592at2"/>
<feature type="coiled-coil region" evidence="1">
    <location>
        <begin position="126"/>
        <end position="167"/>
    </location>
</feature>
<reference evidence="3 4" key="1">
    <citation type="submission" date="2016-08" db="EMBL/GenBank/DDBJ databases">
        <title>Genome of Bacillus solimangrovi GH2-4.</title>
        <authorList>
            <person name="Lim S."/>
            <person name="Kim B.-C."/>
        </authorList>
    </citation>
    <scope>NUCLEOTIDE SEQUENCE [LARGE SCALE GENOMIC DNA]</scope>
    <source>
        <strain evidence="3 4">GH2-4</strain>
    </source>
</reference>
<dbReference type="PROSITE" id="PS50090">
    <property type="entry name" value="MYB_LIKE"/>
    <property type="match status" value="1"/>
</dbReference>
<evidence type="ECO:0000256" key="1">
    <source>
        <dbReference type="SAM" id="Coils"/>
    </source>
</evidence>
<comment type="caution">
    <text evidence="3">The sequence shown here is derived from an EMBL/GenBank/DDBJ whole genome shotgun (WGS) entry which is preliminary data.</text>
</comment>
<evidence type="ECO:0000259" key="2">
    <source>
        <dbReference type="PROSITE" id="PS50090"/>
    </source>
</evidence>
<dbReference type="RefSeq" id="WP_069716712.1">
    <property type="nucleotide sequence ID" value="NZ_MJEH01000014.1"/>
</dbReference>
<dbReference type="InterPro" id="IPR001005">
    <property type="entry name" value="SANT/Myb"/>
</dbReference>
<evidence type="ECO:0000313" key="3">
    <source>
        <dbReference type="EMBL" id="OEH93247.1"/>
    </source>
</evidence>
<dbReference type="InterPro" id="IPR014243">
    <property type="entry name" value="RsfA-like"/>
</dbReference>
<accession>A0A1E5LGP2</accession>
<dbReference type="PANTHER" id="PTHR41302:SF2">
    <property type="entry name" value="PRESPORE SPECIFIC TRANSCRIPTIONAL ACTIVATOR RSFA"/>
    <property type="match status" value="1"/>
</dbReference>